<accession>A0A855X450</accession>
<evidence type="ECO:0000256" key="3">
    <source>
        <dbReference type="ARBA" id="ARBA00022449"/>
    </source>
</evidence>
<keyword evidence="6" id="KW-0406">Ion transport</keyword>
<proteinExistence type="predicted"/>
<keyword evidence="3" id="KW-0050">Antiport</keyword>
<dbReference type="Pfam" id="PF00999">
    <property type="entry name" value="Na_H_Exchanger"/>
    <property type="match status" value="1"/>
</dbReference>
<dbReference type="GO" id="GO:0015297">
    <property type="term" value="F:antiporter activity"/>
    <property type="evidence" value="ECO:0007669"/>
    <property type="project" value="UniProtKB-KW"/>
</dbReference>
<evidence type="ECO:0000313" key="10">
    <source>
        <dbReference type="EMBL" id="PWB69796.1"/>
    </source>
</evidence>
<feature type="transmembrane region" description="Helical" evidence="8">
    <location>
        <begin position="359"/>
        <end position="379"/>
    </location>
</feature>
<feature type="domain" description="Cation/H+ exchanger transmembrane" evidence="9">
    <location>
        <begin position="24"/>
        <end position="379"/>
    </location>
</feature>
<dbReference type="PANTHER" id="PTHR43562:SF1">
    <property type="entry name" value="NA(+)_H(+) ANTIPORTER YJBQ-RELATED"/>
    <property type="match status" value="1"/>
</dbReference>
<keyword evidence="4 8" id="KW-0812">Transmembrane</keyword>
<comment type="subcellular location">
    <subcellularLocation>
        <location evidence="1">Membrane</location>
        <topology evidence="1">Multi-pass membrane protein</topology>
    </subcellularLocation>
</comment>
<keyword evidence="5 8" id="KW-1133">Transmembrane helix</keyword>
<reference evidence="10 11" key="1">
    <citation type="journal article" date="2018" name="ISME J.">
        <title>A methanotrophic archaeon couples anaerobic oxidation of methane to Fe(III) reduction.</title>
        <authorList>
            <person name="Cai C."/>
            <person name="Leu A.O."/>
            <person name="Xie G.J."/>
            <person name="Guo J."/>
            <person name="Feng Y."/>
            <person name="Zhao J.X."/>
            <person name="Tyson G.W."/>
            <person name="Yuan Z."/>
            <person name="Hu S."/>
        </authorList>
    </citation>
    <scope>NUCLEOTIDE SEQUENCE [LARGE SCALE GENOMIC DNA]</scope>
    <source>
        <strain evidence="10">FeB_12</strain>
    </source>
</reference>
<evidence type="ECO:0000256" key="6">
    <source>
        <dbReference type="ARBA" id="ARBA00023065"/>
    </source>
</evidence>
<feature type="transmembrane region" description="Helical" evidence="8">
    <location>
        <begin position="183"/>
        <end position="203"/>
    </location>
</feature>
<keyword evidence="7 8" id="KW-0472">Membrane</keyword>
<dbReference type="InterPro" id="IPR038770">
    <property type="entry name" value="Na+/solute_symporter_sf"/>
</dbReference>
<feature type="transmembrane region" description="Helical" evidence="8">
    <location>
        <begin position="293"/>
        <end position="317"/>
    </location>
</feature>
<evidence type="ECO:0000256" key="8">
    <source>
        <dbReference type="SAM" id="Phobius"/>
    </source>
</evidence>
<evidence type="ECO:0000256" key="4">
    <source>
        <dbReference type="ARBA" id="ARBA00022692"/>
    </source>
</evidence>
<dbReference type="EMBL" id="PQAP01000163">
    <property type="protein sequence ID" value="PWB69796.1"/>
    <property type="molecule type" value="Genomic_DNA"/>
</dbReference>
<organism evidence="10 11">
    <name type="scientific">candidate division GN15 bacterium</name>
    <dbReference type="NCBI Taxonomy" id="2072418"/>
    <lineage>
        <taxon>Bacteria</taxon>
        <taxon>candidate division GN15</taxon>
    </lineage>
</organism>
<feature type="transmembrane region" description="Helical" evidence="8">
    <location>
        <begin position="235"/>
        <end position="251"/>
    </location>
</feature>
<evidence type="ECO:0000313" key="11">
    <source>
        <dbReference type="Proteomes" id="UP000250918"/>
    </source>
</evidence>
<protein>
    <submittedName>
        <fullName evidence="10">Cation:proton antiporter</fullName>
    </submittedName>
</protein>
<evidence type="ECO:0000256" key="5">
    <source>
        <dbReference type="ARBA" id="ARBA00022989"/>
    </source>
</evidence>
<evidence type="ECO:0000259" key="9">
    <source>
        <dbReference type="Pfam" id="PF00999"/>
    </source>
</evidence>
<feature type="transmembrane region" description="Helical" evidence="8">
    <location>
        <begin position="16"/>
        <end position="32"/>
    </location>
</feature>
<dbReference type="GO" id="GO:0016020">
    <property type="term" value="C:membrane"/>
    <property type="evidence" value="ECO:0007669"/>
    <property type="project" value="UniProtKB-SubCell"/>
</dbReference>
<feature type="transmembrane region" description="Helical" evidence="8">
    <location>
        <begin position="210"/>
        <end position="229"/>
    </location>
</feature>
<feature type="transmembrane region" description="Helical" evidence="8">
    <location>
        <begin position="329"/>
        <end position="347"/>
    </location>
</feature>
<feature type="transmembrane region" description="Helical" evidence="8">
    <location>
        <begin position="63"/>
        <end position="82"/>
    </location>
</feature>
<dbReference type="InterPro" id="IPR006153">
    <property type="entry name" value="Cation/H_exchanger_TM"/>
</dbReference>
<dbReference type="PANTHER" id="PTHR43562">
    <property type="entry name" value="NAPA-TYPE SODIUM/HYDROGEN ANTIPORTER"/>
    <property type="match status" value="1"/>
</dbReference>
<feature type="transmembrane region" description="Helical" evidence="8">
    <location>
        <begin position="263"/>
        <end position="281"/>
    </location>
</feature>
<sequence length="401" mass="44288">MTDLKSIFEYVRSNEIGYILLIFVIFIVPKALQRYRLPAAITAFGLGAGGALLLNYTHADSTIKLLATLGIVTLFLHAGLDINIAELHRNRRVLTQHIAMFLGLLALVSAGLHLFSAMSLRLCVLVSLALVTPSTGFIIDSIKSFGLSAEEKEWVRAKAIATELVALAVMFFTLQSLTLETFLISIATILALVVVIPFLFKFFATRIAPFAPNSEFAFLIMLATACAFITRKIGAYYLVGAFVVGIAARRFQEQIPSVTSERLIGAVELFASFFVPFYFFYSGTVLSKEDFTSSALLLGFAMVMVILPLRVLVVILHRRIVLRESFRQGARVGLPMLPTLVFTLVLAQLMREQFEPSAALYGGLVIYALFNSLVVSLIFKSQQPDYSADMLEDGLEKLKRS</sequence>
<dbReference type="Proteomes" id="UP000250918">
    <property type="component" value="Unassembled WGS sequence"/>
</dbReference>
<evidence type="ECO:0000256" key="1">
    <source>
        <dbReference type="ARBA" id="ARBA00004141"/>
    </source>
</evidence>
<dbReference type="Gene3D" id="1.20.1530.20">
    <property type="match status" value="1"/>
</dbReference>
<name>A0A855X450_9BACT</name>
<dbReference type="AlphaFoldDB" id="A0A855X450"/>
<comment type="caution">
    <text evidence="10">The sequence shown here is derived from an EMBL/GenBank/DDBJ whole genome shotgun (WGS) entry which is preliminary data.</text>
</comment>
<gene>
    <name evidence="10" type="ORF">C3F09_10025</name>
</gene>
<keyword evidence="2" id="KW-0813">Transport</keyword>
<feature type="transmembrane region" description="Helical" evidence="8">
    <location>
        <begin position="39"/>
        <end position="57"/>
    </location>
</feature>
<feature type="non-terminal residue" evidence="10">
    <location>
        <position position="401"/>
    </location>
</feature>
<dbReference type="GO" id="GO:1902600">
    <property type="term" value="P:proton transmembrane transport"/>
    <property type="evidence" value="ECO:0007669"/>
    <property type="project" value="InterPro"/>
</dbReference>
<evidence type="ECO:0000256" key="2">
    <source>
        <dbReference type="ARBA" id="ARBA00022448"/>
    </source>
</evidence>
<feature type="transmembrane region" description="Helical" evidence="8">
    <location>
        <begin position="118"/>
        <end position="139"/>
    </location>
</feature>
<feature type="transmembrane region" description="Helical" evidence="8">
    <location>
        <begin position="94"/>
        <end position="112"/>
    </location>
</feature>
<evidence type="ECO:0000256" key="7">
    <source>
        <dbReference type="ARBA" id="ARBA00023136"/>
    </source>
</evidence>